<keyword evidence="3" id="KW-1185">Reference proteome</keyword>
<dbReference type="RefSeq" id="WP_109414726.1">
    <property type="nucleotide sequence ID" value="NZ_QEAS01000003.1"/>
</dbReference>
<organism evidence="2 3">
    <name type="scientific">Pararcticibacter amylolyticus</name>
    <dbReference type="NCBI Taxonomy" id="2173175"/>
    <lineage>
        <taxon>Bacteria</taxon>
        <taxon>Pseudomonadati</taxon>
        <taxon>Bacteroidota</taxon>
        <taxon>Sphingobacteriia</taxon>
        <taxon>Sphingobacteriales</taxon>
        <taxon>Sphingobacteriaceae</taxon>
        <taxon>Pararcticibacter</taxon>
    </lineage>
</organism>
<evidence type="ECO:0000313" key="2">
    <source>
        <dbReference type="EMBL" id="PWG81784.1"/>
    </source>
</evidence>
<gene>
    <name evidence="2" type="ORF">DDR33_05330</name>
</gene>
<protein>
    <submittedName>
        <fullName evidence="2">Uncharacterized protein</fullName>
    </submittedName>
</protein>
<reference evidence="2 3" key="1">
    <citation type="submission" date="2018-04" db="EMBL/GenBank/DDBJ databases">
        <title>Pedobacter chongqingensis sp. nov., isolated from a rottenly hemp rope.</title>
        <authorList>
            <person name="Cai Y."/>
        </authorList>
    </citation>
    <scope>NUCLEOTIDE SEQUENCE [LARGE SCALE GENOMIC DNA]</scope>
    <source>
        <strain evidence="2 3">FJ4-8</strain>
    </source>
</reference>
<proteinExistence type="predicted"/>
<dbReference type="Proteomes" id="UP000245647">
    <property type="component" value="Unassembled WGS sequence"/>
</dbReference>
<dbReference type="EMBL" id="QEAS01000003">
    <property type="protein sequence ID" value="PWG81784.1"/>
    <property type="molecule type" value="Genomic_DNA"/>
</dbReference>
<comment type="caution">
    <text evidence="2">The sequence shown here is derived from an EMBL/GenBank/DDBJ whole genome shotgun (WGS) entry which is preliminary data.</text>
</comment>
<sequence>MNIIITLITLILSVILIAGGVSLFKGLLIEQPVKVSIEIPRLPATKPAFAKGGILGVMLCAVLFGLLISIMLTQIWGNHQTSFSLFNR</sequence>
<keyword evidence="1" id="KW-0812">Transmembrane</keyword>
<keyword evidence="1" id="KW-1133">Transmembrane helix</keyword>
<name>A0A2U2PKI1_9SPHI</name>
<dbReference type="AlphaFoldDB" id="A0A2U2PKI1"/>
<evidence type="ECO:0000313" key="3">
    <source>
        <dbReference type="Proteomes" id="UP000245647"/>
    </source>
</evidence>
<keyword evidence="1" id="KW-0472">Membrane</keyword>
<feature type="transmembrane region" description="Helical" evidence="1">
    <location>
        <begin position="7"/>
        <end position="28"/>
    </location>
</feature>
<accession>A0A2U2PKI1</accession>
<evidence type="ECO:0000256" key="1">
    <source>
        <dbReference type="SAM" id="Phobius"/>
    </source>
</evidence>
<feature type="transmembrane region" description="Helical" evidence="1">
    <location>
        <begin position="48"/>
        <end position="72"/>
    </location>
</feature>